<dbReference type="InterPro" id="IPR032675">
    <property type="entry name" value="LRR_dom_sf"/>
</dbReference>
<comment type="caution">
    <text evidence="4">The sequence shown here is derived from an EMBL/GenBank/DDBJ whole genome shotgun (WGS) entry which is preliminary data.</text>
</comment>
<protein>
    <recommendedName>
        <fullName evidence="3">Disease resistance protein At4g27190-like leucine-rich repeats domain-containing protein</fullName>
    </recommendedName>
</protein>
<organism evidence="4 5">
    <name type="scientific">Flemingia macrophylla</name>
    <dbReference type="NCBI Taxonomy" id="520843"/>
    <lineage>
        <taxon>Eukaryota</taxon>
        <taxon>Viridiplantae</taxon>
        <taxon>Streptophyta</taxon>
        <taxon>Embryophyta</taxon>
        <taxon>Tracheophyta</taxon>
        <taxon>Spermatophyta</taxon>
        <taxon>Magnoliopsida</taxon>
        <taxon>eudicotyledons</taxon>
        <taxon>Gunneridae</taxon>
        <taxon>Pentapetalae</taxon>
        <taxon>rosids</taxon>
        <taxon>fabids</taxon>
        <taxon>Fabales</taxon>
        <taxon>Fabaceae</taxon>
        <taxon>Papilionoideae</taxon>
        <taxon>50 kb inversion clade</taxon>
        <taxon>NPAAA clade</taxon>
        <taxon>indigoferoid/millettioid clade</taxon>
        <taxon>Phaseoleae</taxon>
        <taxon>Flemingia</taxon>
    </lineage>
</organism>
<dbReference type="InterPro" id="IPR050905">
    <property type="entry name" value="Plant_NBS-LRR"/>
</dbReference>
<name>A0ABD1LGJ5_9FABA</name>
<dbReference type="InterPro" id="IPR057135">
    <property type="entry name" value="At4g27190-like_LRR"/>
</dbReference>
<dbReference type="SUPFAM" id="SSF52047">
    <property type="entry name" value="RNI-like"/>
    <property type="match status" value="1"/>
</dbReference>
<accession>A0ABD1LGJ5</accession>
<feature type="region of interest" description="Disordered" evidence="2">
    <location>
        <begin position="451"/>
        <end position="475"/>
    </location>
</feature>
<dbReference type="AlphaFoldDB" id="A0ABD1LGJ5"/>
<dbReference type="Pfam" id="PF23247">
    <property type="entry name" value="LRR_RPS2"/>
    <property type="match status" value="2"/>
</dbReference>
<dbReference type="Gene3D" id="3.80.10.10">
    <property type="entry name" value="Ribonuclease Inhibitor"/>
    <property type="match status" value="2"/>
</dbReference>
<dbReference type="EMBL" id="JBGMDY010000009">
    <property type="protein sequence ID" value="KAL2322660.1"/>
    <property type="molecule type" value="Genomic_DNA"/>
</dbReference>
<evidence type="ECO:0000256" key="1">
    <source>
        <dbReference type="ARBA" id="ARBA00022821"/>
    </source>
</evidence>
<evidence type="ECO:0000313" key="4">
    <source>
        <dbReference type="EMBL" id="KAL2322660.1"/>
    </source>
</evidence>
<feature type="domain" description="Disease resistance protein At4g27190-like leucine-rich repeats" evidence="3">
    <location>
        <begin position="294"/>
        <end position="416"/>
    </location>
</feature>
<keyword evidence="5" id="KW-1185">Reference proteome</keyword>
<sequence length="475" mass="55633">MDSISSRRQQLLEESRRERQLHIRRYIPYIDERVGKVLFNTLDENVRRQMLEETLRNVDVLDKKLDDKLSMIIKYEINDVEELDKAIHNIRPSHFANLVLFRAKNCDHEKLNEFMAILIKRSNKLEAIKIENCTDLYYLFDIEGFRSNEDGKGKYLTLMKELELTGLKNLEKIWEPNPYGILDLRNLQKVHIKSCPFLKFIFYSHGADRLCQLMELKLEACEWLREIVRHDAEKELVIRFVALSKVVFKSLSSLEVFYYHHLEFPNLQTLMIEDCPKLIEFTTGFATANAMDTIDDKSFSELNELQLDNCKRLVYVIHSKTLQEFRNLKKLTVTHCEALKMVFHIDGEIPDLSELLQQLDELTLTYLSNLTHIINGKIYMFSQLKDVSLKNLTMLSYAFPSTCEFPSLETLKIANCPIMKTFVEESNKVKTESVTSNCFFPNSRRALKEIPEDSKKQSCEEPLKEEVQDKGDGML</sequence>
<evidence type="ECO:0000256" key="2">
    <source>
        <dbReference type="SAM" id="MobiDB-lite"/>
    </source>
</evidence>
<keyword evidence="1" id="KW-0611">Plant defense</keyword>
<proteinExistence type="predicted"/>
<dbReference type="PANTHER" id="PTHR33463">
    <property type="entry name" value="NB-ARC DOMAIN-CONTAINING PROTEIN-RELATED"/>
    <property type="match status" value="1"/>
</dbReference>
<feature type="domain" description="Disease resistance protein At4g27190-like leucine-rich repeats" evidence="3">
    <location>
        <begin position="85"/>
        <end position="222"/>
    </location>
</feature>
<dbReference type="Proteomes" id="UP001603857">
    <property type="component" value="Unassembled WGS sequence"/>
</dbReference>
<gene>
    <name evidence="4" type="ORF">Fmac_027039</name>
</gene>
<evidence type="ECO:0000313" key="5">
    <source>
        <dbReference type="Proteomes" id="UP001603857"/>
    </source>
</evidence>
<reference evidence="4 5" key="1">
    <citation type="submission" date="2024-08" db="EMBL/GenBank/DDBJ databases">
        <title>Insights into the chromosomal genome structure of Flemingia macrophylla.</title>
        <authorList>
            <person name="Ding Y."/>
            <person name="Zhao Y."/>
            <person name="Bi W."/>
            <person name="Wu M."/>
            <person name="Zhao G."/>
            <person name="Gong Y."/>
            <person name="Li W."/>
            <person name="Zhang P."/>
        </authorList>
    </citation>
    <scope>NUCLEOTIDE SEQUENCE [LARGE SCALE GENOMIC DNA]</scope>
    <source>
        <strain evidence="4">DYQJB</strain>
        <tissue evidence="4">Leaf</tissue>
    </source>
</reference>
<evidence type="ECO:0000259" key="3">
    <source>
        <dbReference type="Pfam" id="PF23247"/>
    </source>
</evidence>